<gene>
    <name evidence="2" type="ORF">ACFFIA_39795</name>
</gene>
<keyword evidence="3" id="KW-1185">Reference proteome</keyword>
<reference evidence="2 3" key="1">
    <citation type="submission" date="2024-09" db="EMBL/GenBank/DDBJ databases">
        <authorList>
            <person name="Sun Q."/>
            <person name="Mori K."/>
        </authorList>
    </citation>
    <scope>NUCLEOTIDE SEQUENCE [LARGE SCALE GENOMIC DNA]</scope>
    <source>
        <strain evidence="2 3">TBRC 3947</strain>
    </source>
</reference>
<evidence type="ECO:0000256" key="1">
    <source>
        <dbReference type="SAM" id="MobiDB-lite"/>
    </source>
</evidence>
<feature type="compositionally biased region" description="Basic and acidic residues" evidence="1">
    <location>
        <begin position="51"/>
        <end position="63"/>
    </location>
</feature>
<organism evidence="2 3">
    <name type="scientific">Phytohabitans kaempferiae</name>
    <dbReference type="NCBI Taxonomy" id="1620943"/>
    <lineage>
        <taxon>Bacteria</taxon>
        <taxon>Bacillati</taxon>
        <taxon>Actinomycetota</taxon>
        <taxon>Actinomycetes</taxon>
        <taxon>Micromonosporales</taxon>
        <taxon>Micromonosporaceae</taxon>
    </lineage>
</organism>
<comment type="caution">
    <text evidence="2">The sequence shown here is derived from an EMBL/GenBank/DDBJ whole genome shotgun (WGS) entry which is preliminary data.</text>
</comment>
<dbReference type="Proteomes" id="UP001589867">
    <property type="component" value="Unassembled WGS sequence"/>
</dbReference>
<feature type="compositionally biased region" description="Basic and acidic residues" evidence="1">
    <location>
        <begin position="1"/>
        <end position="22"/>
    </location>
</feature>
<dbReference type="RefSeq" id="WP_377261785.1">
    <property type="nucleotide sequence ID" value="NZ_JBHLUH010000089.1"/>
</dbReference>
<evidence type="ECO:0000313" key="3">
    <source>
        <dbReference type="Proteomes" id="UP001589867"/>
    </source>
</evidence>
<evidence type="ECO:0000313" key="2">
    <source>
        <dbReference type="EMBL" id="MFC0533765.1"/>
    </source>
</evidence>
<protein>
    <submittedName>
        <fullName evidence="2">Uncharacterized protein</fullName>
    </submittedName>
</protein>
<name>A0ABV6MGA8_9ACTN</name>
<sequence length="63" mass="7223">MNEPERVRRRSEHLLPEERVAGSDDPEAQAEAILSDSDARERYAEPAPGLRIDHRRSEETVEP</sequence>
<feature type="region of interest" description="Disordered" evidence="1">
    <location>
        <begin position="1"/>
        <end position="63"/>
    </location>
</feature>
<accession>A0ABV6MGA8</accession>
<dbReference type="EMBL" id="JBHLUH010000089">
    <property type="protein sequence ID" value="MFC0533765.1"/>
    <property type="molecule type" value="Genomic_DNA"/>
</dbReference>
<proteinExistence type="predicted"/>